<gene>
    <name evidence="1" type="ORF">PRUB_a0526</name>
</gene>
<sequence>MHQLTSEYEPFNYRRCWQLTQLQTVEKYHFRKLLLCS</sequence>
<proteinExistence type="predicted"/>
<protein>
    <submittedName>
        <fullName evidence="1">Uncharacterized protein</fullName>
    </submittedName>
</protein>
<organism evidence="1 2">
    <name type="scientific">Pseudoalteromonas rubra</name>
    <dbReference type="NCBI Taxonomy" id="43658"/>
    <lineage>
        <taxon>Bacteria</taxon>
        <taxon>Pseudomonadati</taxon>
        <taxon>Pseudomonadota</taxon>
        <taxon>Gammaproteobacteria</taxon>
        <taxon>Alteromonadales</taxon>
        <taxon>Pseudoalteromonadaceae</taxon>
        <taxon>Pseudoalteromonas</taxon>
    </lineage>
</organism>
<evidence type="ECO:0000313" key="2">
    <source>
        <dbReference type="Proteomes" id="UP000016480"/>
    </source>
</evidence>
<evidence type="ECO:0000313" key="1">
    <source>
        <dbReference type="EMBL" id="KAF7786075.1"/>
    </source>
</evidence>
<reference evidence="1 2" key="1">
    <citation type="journal article" date="2012" name="J. Bacteriol.">
        <title>Genome sequence of the cycloprodigiosin-producing bacterial strain Pseudoalteromonas rubra ATCC 29570(T).</title>
        <authorList>
            <person name="Xie B.B."/>
            <person name="Shu Y.L."/>
            <person name="Qin Q.L."/>
            <person name="Rong J.C."/>
            <person name="Zhang X.Y."/>
            <person name="Chen X.L."/>
            <person name="Zhou B.C."/>
            <person name="Zhang Y.Z."/>
        </authorList>
    </citation>
    <scope>NUCLEOTIDE SEQUENCE [LARGE SCALE GENOMIC DNA]</scope>
    <source>
        <strain evidence="1 2">DSM 6842</strain>
    </source>
</reference>
<name>A0A8T0C7W9_9GAMM</name>
<accession>A0A8T0C7W9</accession>
<dbReference type="AlphaFoldDB" id="A0A8T0C7W9"/>
<comment type="caution">
    <text evidence="1">The sequence shown here is derived from an EMBL/GenBank/DDBJ whole genome shotgun (WGS) entry which is preliminary data.</text>
</comment>
<dbReference type="Proteomes" id="UP000016480">
    <property type="component" value="Unassembled WGS sequence"/>
</dbReference>
<dbReference type="EMBL" id="AHCD03000035">
    <property type="protein sequence ID" value="KAF7786075.1"/>
    <property type="molecule type" value="Genomic_DNA"/>
</dbReference>